<evidence type="ECO:0000256" key="2">
    <source>
        <dbReference type="ARBA" id="ARBA00022448"/>
    </source>
</evidence>
<protein>
    <submittedName>
        <fullName evidence="8">Cobalt/nickel transport system permease protein</fullName>
    </submittedName>
</protein>
<evidence type="ECO:0000256" key="1">
    <source>
        <dbReference type="ARBA" id="ARBA00004651"/>
    </source>
</evidence>
<dbReference type="EMBL" id="FXBL01000003">
    <property type="protein sequence ID" value="SMH26848.1"/>
    <property type="molecule type" value="Genomic_DNA"/>
</dbReference>
<feature type="transmembrane region" description="Helical" evidence="7">
    <location>
        <begin position="36"/>
        <end position="61"/>
    </location>
</feature>
<feature type="transmembrane region" description="Helical" evidence="7">
    <location>
        <begin position="7"/>
        <end position="24"/>
    </location>
</feature>
<dbReference type="Proteomes" id="UP000193083">
    <property type="component" value="Unassembled WGS sequence"/>
</dbReference>
<keyword evidence="9" id="KW-1185">Reference proteome</keyword>
<dbReference type="Pfam" id="PF01891">
    <property type="entry name" value="CbiM"/>
    <property type="match status" value="1"/>
</dbReference>
<gene>
    <name evidence="8" type="ORF">SAMN02982922_0490</name>
</gene>
<evidence type="ECO:0000256" key="7">
    <source>
        <dbReference type="SAM" id="Phobius"/>
    </source>
</evidence>
<feature type="transmembrane region" description="Helical" evidence="7">
    <location>
        <begin position="96"/>
        <end position="115"/>
    </location>
</feature>
<comment type="subcellular location">
    <subcellularLocation>
        <location evidence="1">Cell membrane</location>
        <topology evidence="1">Multi-pass membrane protein</topology>
    </subcellularLocation>
</comment>
<evidence type="ECO:0000256" key="4">
    <source>
        <dbReference type="ARBA" id="ARBA00022692"/>
    </source>
</evidence>
<proteinExistence type="predicted"/>
<dbReference type="Gene3D" id="1.10.1760.20">
    <property type="match status" value="1"/>
</dbReference>
<sequence length="164" mass="16507">MASSSTPVLVGGGVVTAALLGWSVRELDEDSLPKVAVVAALFFIVSLINVPIGATTTHLLLTGLMGLVIGRATVPAVFIALVLQAVFFGFGGISTLGVNTVDMALPAVLWALAFAPLMRRAASPGRMAVLGAGVAALSVLSTALMVAAALTLSDAAYSARPKSC</sequence>
<accession>A0A1X7MR88</accession>
<evidence type="ECO:0000313" key="9">
    <source>
        <dbReference type="Proteomes" id="UP000193083"/>
    </source>
</evidence>
<keyword evidence="5 7" id="KW-1133">Transmembrane helix</keyword>
<evidence type="ECO:0000256" key="3">
    <source>
        <dbReference type="ARBA" id="ARBA00022475"/>
    </source>
</evidence>
<dbReference type="GO" id="GO:0000041">
    <property type="term" value="P:transition metal ion transport"/>
    <property type="evidence" value="ECO:0007669"/>
    <property type="project" value="InterPro"/>
</dbReference>
<dbReference type="InterPro" id="IPR002751">
    <property type="entry name" value="CbiM/NikMN"/>
</dbReference>
<keyword evidence="6 7" id="KW-0472">Membrane</keyword>
<keyword evidence="3" id="KW-1003">Cell membrane</keyword>
<dbReference type="RefSeq" id="WP_244561629.1">
    <property type="nucleotide sequence ID" value="NZ_FXBL01000003.1"/>
</dbReference>
<evidence type="ECO:0000256" key="5">
    <source>
        <dbReference type="ARBA" id="ARBA00022989"/>
    </source>
</evidence>
<feature type="transmembrane region" description="Helical" evidence="7">
    <location>
        <begin position="127"/>
        <end position="152"/>
    </location>
</feature>
<reference evidence="8 9" key="1">
    <citation type="submission" date="2017-04" db="EMBL/GenBank/DDBJ databases">
        <authorList>
            <person name="Afonso C.L."/>
            <person name="Miller P.J."/>
            <person name="Scott M.A."/>
            <person name="Spackman E."/>
            <person name="Goraichik I."/>
            <person name="Dimitrov K.M."/>
            <person name="Suarez D.L."/>
            <person name="Swayne D.E."/>
        </authorList>
    </citation>
    <scope>NUCLEOTIDE SEQUENCE [LARGE SCALE GENOMIC DNA]</scope>
    <source>
        <strain evidence="8 9">B5P</strain>
    </source>
</reference>
<name>A0A1X7MR88_9HYPH</name>
<evidence type="ECO:0000313" key="8">
    <source>
        <dbReference type="EMBL" id="SMH26848.1"/>
    </source>
</evidence>
<organism evidence="8 9">
    <name type="scientific">Mesorhizobium australicum</name>
    <dbReference type="NCBI Taxonomy" id="536018"/>
    <lineage>
        <taxon>Bacteria</taxon>
        <taxon>Pseudomonadati</taxon>
        <taxon>Pseudomonadota</taxon>
        <taxon>Alphaproteobacteria</taxon>
        <taxon>Hyphomicrobiales</taxon>
        <taxon>Phyllobacteriaceae</taxon>
        <taxon>Mesorhizobium</taxon>
    </lineage>
</organism>
<dbReference type="PANTHER" id="PTHR34229:SF1">
    <property type="entry name" value="METAL TRANSPORT PROTEIN HI_1621-RELATED"/>
    <property type="match status" value="1"/>
</dbReference>
<feature type="transmembrane region" description="Helical" evidence="7">
    <location>
        <begin position="68"/>
        <end position="90"/>
    </location>
</feature>
<dbReference type="PANTHER" id="PTHR34229">
    <property type="entry name" value="METAL TRANSPORT PROTEIN HI_1621-RELATED"/>
    <property type="match status" value="1"/>
</dbReference>
<keyword evidence="4 7" id="KW-0812">Transmembrane</keyword>
<dbReference type="AlphaFoldDB" id="A0A1X7MR88"/>
<evidence type="ECO:0000256" key="6">
    <source>
        <dbReference type="ARBA" id="ARBA00023136"/>
    </source>
</evidence>
<keyword evidence="2" id="KW-0813">Transport</keyword>
<dbReference type="GO" id="GO:0005886">
    <property type="term" value="C:plasma membrane"/>
    <property type="evidence" value="ECO:0007669"/>
    <property type="project" value="UniProtKB-SubCell"/>
</dbReference>